<comment type="caution">
    <text evidence="1">The sequence shown here is derived from an EMBL/GenBank/DDBJ whole genome shotgun (WGS) entry which is preliminary data.</text>
</comment>
<dbReference type="Proteomes" id="UP000256829">
    <property type="component" value="Unassembled WGS sequence"/>
</dbReference>
<evidence type="ECO:0000313" key="1">
    <source>
        <dbReference type="EMBL" id="RDY69529.1"/>
    </source>
</evidence>
<dbReference type="RefSeq" id="WP_115840748.1">
    <property type="nucleotide sequence ID" value="NZ_CP183976.1"/>
</dbReference>
<evidence type="ECO:0008006" key="3">
    <source>
        <dbReference type="Google" id="ProtNLM"/>
    </source>
</evidence>
<gene>
    <name evidence="1" type="ORF">DX912_01885</name>
</gene>
<dbReference type="EMBL" id="QTJR01000001">
    <property type="protein sequence ID" value="RDY69529.1"/>
    <property type="molecule type" value="Genomic_DNA"/>
</dbReference>
<evidence type="ECO:0000313" key="2">
    <source>
        <dbReference type="Proteomes" id="UP000256829"/>
    </source>
</evidence>
<dbReference type="SUPFAM" id="SSF53474">
    <property type="entry name" value="alpha/beta-Hydrolases"/>
    <property type="match status" value="1"/>
</dbReference>
<keyword evidence="2" id="KW-1185">Reference proteome</keyword>
<reference evidence="1 2" key="1">
    <citation type="submission" date="2018-08" db="EMBL/GenBank/DDBJ databases">
        <title>Lysobacter soli KCTC 22011, whole genome shotgun sequence.</title>
        <authorList>
            <person name="Zhang X."/>
            <person name="Feng G."/>
            <person name="Zhu H."/>
        </authorList>
    </citation>
    <scope>NUCLEOTIDE SEQUENCE [LARGE SCALE GENOMIC DNA]</scope>
    <source>
        <strain evidence="1 2">KCTC 22011</strain>
    </source>
</reference>
<accession>A0A3D8VJI5</accession>
<protein>
    <recommendedName>
        <fullName evidence="3">Hydrolase 2, exosortase A system-associated</fullName>
    </recommendedName>
</protein>
<dbReference type="InterPro" id="IPR029058">
    <property type="entry name" value="AB_hydrolase_fold"/>
</dbReference>
<organism evidence="1 2">
    <name type="scientific">Lysobacter soli</name>
    <dbReference type="NCBI Taxonomy" id="453783"/>
    <lineage>
        <taxon>Bacteria</taxon>
        <taxon>Pseudomonadati</taxon>
        <taxon>Pseudomonadota</taxon>
        <taxon>Gammaproteobacteria</taxon>
        <taxon>Lysobacterales</taxon>
        <taxon>Lysobacteraceae</taxon>
        <taxon>Lysobacter</taxon>
    </lineage>
</organism>
<name>A0A3D8VJI5_9GAMM</name>
<dbReference type="Gene3D" id="3.40.50.1820">
    <property type="entry name" value="alpha/beta hydrolase"/>
    <property type="match status" value="1"/>
</dbReference>
<dbReference type="AlphaFoldDB" id="A0A3D8VJI5"/>
<proteinExistence type="predicted"/>
<sequence>MSAPFFFGAPGRNLFGLLHGREDANPESNQALLLCAPLLQDGIRSHRALWSLAQTVGQYGIPALTFDWYGTGDSGGQDIELSLPGMLDDLERASTELLHRGEVDSVQFLALRSAALPLLAALERRVDPVEVVLWDPQLVGATLVASWRGQHRQQLHGSGRYVNVTHESDEGELLGFGATDALLDALSALDAAHLKLPRGSRVRMAVWEMDEELDRFAREQRAGGVSVEAVLLDEGERPEWNVPSRFGGQVFPRRAVAQLAQRMTAQVPW</sequence>